<evidence type="ECO:0000313" key="3">
    <source>
        <dbReference type="Proteomes" id="UP001239994"/>
    </source>
</evidence>
<dbReference type="EMBL" id="JAROKS010000013">
    <property type="protein sequence ID" value="KAK1797701.1"/>
    <property type="molecule type" value="Genomic_DNA"/>
</dbReference>
<dbReference type="Proteomes" id="UP001239994">
    <property type="component" value="Unassembled WGS sequence"/>
</dbReference>
<keyword evidence="3" id="KW-1185">Reference proteome</keyword>
<protein>
    <submittedName>
        <fullName evidence="2">Uncharacterized protein</fullName>
    </submittedName>
</protein>
<feature type="non-terminal residue" evidence="2">
    <location>
        <position position="1"/>
    </location>
</feature>
<evidence type="ECO:0000256" key="1">
    <source>
        <dbReference type="SAM" id="MobiDB-lite"/>
    </source>
</evidence>
<feature type="compositionally biased region" description="Gly residues" evidence="1">
    <location>
        <begin position="1"/>
        <end position="15"/>
    </location>
</feature>
<feature type="region of interest" description="Disordered" evidence="1">
    <location>
        <begin position="1"/>
        <end position="34"/>
    </location>
</feature>
<accession>A0AAD9DXK9</accession>
<name>A0AAD9DXK9_9TELE</name>
<gene>
    <name evidence="2" type="ORF">P4O66_008062</name>
</gene>
<evidence type="ECO:0000313" key="2">
    <source>
        <dbReference type="EMBL" id="KAK1797701.1"/>
    </source>
</evidence>
<reference evidence="2" key="1">
    <citation type="submission" date="2023-03" db="EMBL/GenBank/DDBJ databases">
        <title>Electrophorus voltai genome.</title>
        <authorList>
            <person name="Bian C."/>
        </authorList>
    </citation>
    <scope>NUCLEOTIDE SEQUENCE</scope>
    <source>
        <strain evidence="2">CB-2022</strain>
        <tissue evidence="2">Muscle</tissue>
    </source>
</reference>
<proteinExistence type="predicted"/>
<dbReference type="AlphaFoldDB" id="A0AAD9DXK9"/>
<organism evidence="2 3">
    <name type="scientific">Electrophorus voltai</name>
    <dbReference type="NCBI Taxonomy" id="2609070"/>
    <lineage>
        <taxon>Eukaryota</taxon>
        <taxon>Metazoa</taxon>
        <taxon>Chordata</taxon>
        <taxon>Craniata</taxon>
        <taxon>Vertebrata</taxon>
        <taxon>Euteleostomi</taxon>
        <taxon>Actinopterygii</taxon>
        <taxon>Neopterygii</taxon>
        <taxon>Teleostei</taxon>
        <taxon>Ostariophysi</taxon>
        <taxon>Gymnotiformes</taxon>
        <taxon>Gymnotoidei</taxon>
        <taxon>Gymnotidae</taxon>
        <taxon>Electrophorus</taxon>
    </lineage>
</organism>
<sequence length="78" mass="8004">MGGATAKGGRVGGNGKSHSEGREGSVKPGGCESKPGHFNQRLCQTVAQFPPVACWPTVLVAVVVNPGHPHTAFILRTA</sequence>
<comment type="caution">
    <text evidence="2">The sequence shown here is derived from an EMBL/GenBank/DDBJ whole genome shotgun (WGS) entry which is preliminary data.</text>
</comment>